<dbReference type="Proteomes" id="UP001596015">
    <property type="component" value="Unassembled WGS sequence"/>
</dbReference>
<accession>A0ABV8XGC8</accession>
<sequence>MKYKVNPVSIPNNVALRRQPHPKDGAISDDQLSRFDDKYVFYDVFIDSDKDELVAIGPPALNLKPYVTNLQVFVSGKKEKFSLTDYPEQKISILKASLSRQERYDVVFKFPDFESNVSLGNEFAVSNNKVLTAISKNNAVEWIDEWIDFYKANYGIDDVFIYDNGSDNLEALEERVGEKANIVSWNFPFGPTAKRFSSFAQPVALNHCLKRFAKGGVLFNFDIDELLIADEDRIMSAVARHKVVYFESHNVPYVNPGKHDYSFCDFRYRYPERKRTARKFVCDADANFLISPHNTWVKKNYLLASRLKRNKPDALVDADAYFLHFLGITTNWQPDLDKLKEVPKESLVEDDSHIRMMPVG</sequence>
<gene>
    <name evidence="4" type="ORF">ACFO0E_06490</name>
</gene>
<dbReference type="PANTHER" id="PTHR21461">
    <property type="entry name" value="GLYCOSYLTRANSFERASE FAMILY 92 PROTEIN"/>
    <property type="match status" value="1"/>
</dbReference>
<evidence type="ECO:0000313" key="4">
    <source>
        <dbReference type="EMBL" id="MFC4416057.1"/>
    </source>
</evidence>
<proteinExistence type="predicted"/>
<protein>
    <submittedName>
        <fullName evidence="4">Glycosyltransferase family 2 protein</fullName>
    </submittedName>
</protein>
<keyword evidence="2" id="KW-0812">Transmembrane</keyword>
<evidence type="ECO:0000256" key="1">
    <source>
        <dbReference type="ARBA" id="ARBA00004167"/>
    </source>
</evidence>
<organism evidence="4 5">
    <name type="scientific">Chromohalobacter beijerinckii</name>
    <dbReference type="NCBI Taxonomy" id="86179"/>
    <lineage>
        <taxon>Bacteria</taxon>
        <taxon>Pseudomonadati</taxon>
        <taxon>Pseudomonadota</taxon>
        <taxon>Gammaproteobacteria</taxon>
        <taxon>Oceanospirillales</taxon>
        <taxon>Halomonadaceae</taxon>
        <taxon>Chromohalobacter</taxon>
    </lineage>
</organism>
<evidence type="ECO:0000313" key="5">
    <source>
        <dbReference type="Proteomes" id="UP001596015"/>
    </source>
</evidence>
<comment type="caution">
    <text evidence="4">The sequence shown here is derived from an EMBL/GenBank/DDBJ whole genome shotgun (WGS) entry which is preliminary data.</text>
</comment>
<keyword evidence="3" id="KW-0472">Membrane</keyword>
<dbReference type="RefSeq" id="WP_246942623.1">
    <property type="nucleotide sequence ID" value="NZ_JAKGAK010000028.1"/>
</dbReference>
<reference evidence="5" key="1">
    <citation type="journal article" date="2019" name="Int. J. Syst. Evol. Microbiol.">
        <title>The Global Catalogue of Microorganisms (GCM) 10K type strain sequencing project: providing services to taxonomists for standard genome sequencing and annotation.</title>
        <authorList>
            <consortium name="The Broad Institute Genomics Platform"/>
            <consortium name="The Broad Institute Genome Sequencing Center for Infectious Disease"/>
            <person name="Wu L."/>
            <person name="Ma J."/>
        </authorList>
    </citation>
    <scope>NUCLEOTIDE SEQUENCE [LARGE SCALE GENOMIC DNA]</scope>
    <source>
        <strain evidence="5">CCUG 49679</strain>
    </source>
</reference>
<evidence type="ECO:0000256" key="2">
    <source>
        <dbReference type="ARBA" id="ARBA00022692"/>
    </source>
</evidence>
<comment type="subcellular location">
    <subcellularLocation>
        <location evidence="1">Membrane</location>
        <topology evidence="1">Single-pass membrane protein</topology>
    </subcellularLocation>
</comment>
<keyword evidence="3" id="KW-1133">Transmembrane helix</keyword>
<keyword evidence="5" id="KW-1185">Reference proteome</keyword>
<dbReference type="PANTHER" id="PTHR21461:SF69">
    <property type="entry name" value="GLYCOSYLTRANSFERASE FAMILY 92 PROTEIN"/>
    <property type="match status" value="1"/>
</dbReference>
<evidence type="ECO:0000256" key="3">
    <source>
        <dbReference type="ARBA" id="ARBA00022989"/>
    </source>
</evidence>
<dbReference type="Pfam" id="PF13704">
    <property type="entry name" value="Glyco_tranf_2_4"/>
    <property type="match status" value="1"/>
</dbReference>
<dbReference type="EMBL" id="JBHSEO010000043">
    <property type="protein sequence ID" value="MFC4416057.1"/>
    <property type="molecule type" value="Genomic_DNA"/>
</dbReference>
<name>A0ABV8XGC8_9GAMM</name>